<keyword evidence="4" id="KW-0560">Oxidoreductase</keyword>
<evidence type="ECO:0000256" key="2">
    <source>
        <dbReference type="ARBA" id="ARBA00022505"/>
    </source>
</evidence>
<evidence type="ECO:0000256" key="4">
    <source>
        <dbReference type="ARBA" id="ARBA00023002"/>
    </source>
</evidence>
<evidence type="ECO:0000256" key="1">
    <source>
        <dbReference type="ARBA" id="ARBA00001924"/>
    </source>
</evidence>
<dbReference type="Gene3D" id="2.60.40.650">
    <property type="match status" value="1"/>
</dbReference>
<dbReference type="PANTHER" id="PTHR19372">
    <property type="entry name" value="SULFITE REDUCTASE"/>
    <property type="match status" value="1"/>
</dbReference>
<dbReference type="InterPro" id="IPR008335">
    <property type="entry name" value="Mopterin_OxRdtase_euk"/>
</dbReference>
<evidence type="ECO:0000259" key="5">
    <source>
        <dbReference type="Pfam" id="PF03404"/>
    </source>
</evidence>
<comment type="cofactor">
    <cofactor evidence="1">
        <name>Mo-molybdopterin</name>
        <dbReference type="ChEBI" id="CHEBI:71302"/>
    </cofactor>
</comment>
<feature type="domain" description="Moybdenum cofactor oxidoreductase dimerisation" evidence="5">
    <location>
        <begin position="7"/>
        <end position="89"/>
    </location>
</feature>
<dbReference type="InterPro" id="IPR005066">
    <property type="entry name" value="MoCF_OxRdtse_dimer"/>
</dbReference>
<accession>A0A7S2F0G5</accession>
<keyword evidence="2" id="KW-0500">Molybdenum</keyword>
<organism evidence="6">
    <name type="scientific">Octactis speculum</name>
    <dbReference type="NCBI Taxonomy" id="3111310"/>
    <lineage>
        <taxon>Eukaryota</taxon>
        <taxon>Sar</taxon>
        <taxon>Stramenopiles</taxon>
        <taxon>Ochrophyta</taxon>
        <taxon>Dictyochophyceae</taxon>
        <taxon>Dictyochales</taxon>
        <taxon>Dictyochaceae</taxon>
        <taxon>Octactis</taxon>
    </lineage>
</organism>
<evidence type="ECO:0000256" key="3">
    <source>
        <dbReference type="ARBA" id="ARBA00022723"/>
    </source>
</evidence>
<dbReference type="GO" id="GO:0008482">
    <property type="term" value="F:sulfite oxidase activity"/>
    <property type="evidence" value="ECO:0007669"/>
    <property type="project" value="TreeGrafter"/>
</dbReference>
<keyword evidence="3" id="KW-0479">Metal-binding</keyword>
<dbReference type="AlphaFoldDB" id="A0A7S2F0G5"/>
<dbReference type="GO" id="GO:0006790">
    <property type="term" value="P:sulfur compound metabolic process"/>
    <property type="evidence" value="ECO:0007669"/>
    <property type="project" value="TreeGrafter"/>
</dbReference>
<reference evidence="6" key="1">
    <citation type="submission" date="2021-01" db="EMBL/GenBank/DDBJ databases">
        <authorList>
            <person name="Corre E."/>
            <person name="Pelletier E."/>
            <person name="Niang G."/>
            <person name="Scheremetjew M."/>
            <person name="Finn R."/>
            <person name="Kale V."/>
            <person name="Holt S."/>
            <person name="Cochrane G."/>
            <person name="Meng A."/>
            <person name="Brown T."/>
            <person name="Cohen L."/>
        </authorList>
    </citation>
    <scope>NUCLEOTIDE SEQUENCE</scope>
    <source>
        <strain evidence="6">CCMP1381</strain>
    </source>
</reference>
<dbReference type="Pfam" id="PF03404">
    <property type="entry name" value="Mo-co_dimer"/>
    <property type="match status" value="1"/>
</dbReference>
<gene>
    <name evidence="6" type="ORF">DSPE1174_LOCUS2</name>
</gene>
<evidence type="ECO:0000313" key="6">
    <source>
        <dbReference type="EMBL" id="CAD9368018.1"/>
    </source>
</evidence>
<protein>
    <recommendedName>
        <fullName evidence="5">Moybdenum cofactor oxidoreductase dimerisation domain-containing protein</fullName>
    </recommendedName>
</protein>
<dbReference type="PANTHER" id="PTHR19372:SF7">
    <property type="entry name" value="SULFITE OXIDASE, MITOCHONDRIAL"/>
    <property type="match status" value="1"/>
</dbReference>
<sequence length="103" mass="11803">MMHRNNETGVSWHTAELLDGKDQNPLRAWAWTFWEAEVPIPEGSAEKGFAEFHCRATDASYATQPEKAECIWNLRGLNNTSWHKITVQVTHESDDDDDDADEE</sequence>
<dbReference type="GO" id="GO:0043546">
    <property type="term" value="F:molybdopterin cofactor binding"/>
    <property type="evidence" value="ECO:0007669"/>
    <property type="project" value="TreeGrafter"/>
</dbReference>
<dbReference type="GO" id="GO:0030151">
    <property type="term" value="F:molybdenum ion binding"/>
    <property type="evidence" value="ECO:0007669"/>
    <property type="project" value="InterPro"/>
</dbReference>
<dbReference type="PRINTS" id="PR00407">
    <property type="entry name" value="EUMOPTERIN"/>
</dbReference>
<dbReference type="EMBL" id="HBGS01000002">
    <property type="protein sequence ID" value="CAD9368018.1"/>
    <property type="molecule type" value="Transcribed_RNA"/>
</dbReference>
<dbReference type="SUPFAM" id="SSF81296">
    <property type="entry name" value="E set domains"/>
    <property type="match status" value="1"/>
</dbReference>
<dbReference type="GO" id="GO:0020037">
    <property type="term" value="F:heme binding"/>
    <property type="evidence" value="ECO:0007669"/>
    <property type="project" value="TreeGrafter"/>
</dbReference>
<dbReference type="InterPro" id="IPR014756">
    <property type="entry name" value="Ig_E-set"/>
</dbReference>
<dbReference type="GO" id="GO:0005739">
    <property type="term" value="C:mitochondrion"/>
    <property type="evidence" value="ECO:0007669"/>
    <property type="project" value="TreeGrafter"/>
</dbReference>
<proteinExistence type="predicted"/>
<name>A0A7S2F0G5_9STRA</name>